<proteinExistence type="predicted"/>
<dbReference type="EMBL" id="JAUIZM010000007">
    <property type="protein sequence ID" value="KAK1375739.1"/>
    <property type="molecule type" value="Genomic_DNA"/>
</dbReference>
<reference evidence="3" key="1">
    <citation type="submission" date="2023-02" db="EMBL/GenBank/DDBJ databases">
        <title>Genome of toxic invasive species Heracleum sosnowskyi carries increased number of genes despite the absence of recent whole-genome duplications.</title>
        <authorList>
            <person name="Schelkunov M."/>
            <person name="Shtratnikova V."/>
            <person name="Makarenko M."/>
            <person name="Klepikova A."/>
            <person name="Omelchenko D."/>
            <person name="Novikova G."/>
            <person name="Obukhova E."/>
            <person name="Bogdanov V."/>
            <person name="Penin A."/>
            <person name="Logacheva M."/>
        </authorList>
    </citation>
    <scope>NUCLEOTIDE SEQUENCE</scope>
    <source>
        <strain evidence="3">Hsosn_3</strain>
        <tissue evidence="3">Leaf</tissue>
    </source>
</reference>
<dbReference type="Proteomes" id="UP001237642">
    <property type="component" value="Unassembled WGS sequence"/>
</dbReference>
<keyword evidence="4" id="KW-1185">Reference proteome</keyword>
<organism evidence="3 4">
    <name type="scientific">Heracleum sosnowskyi</name>
    <dbReference type="NCBI Taxonomy" id="360622"/>
    <lineage>
        <taxon>Eukaryota</taxon>
        <taxon>Viridiplantae</taxon>
        <taxon>Streptophyta</taxon>
        <taxon>Embryophyta</taxon>
        <taxon>Tracheophyta</taxon>
        <taxon>Spermatophyta</taxon>
        <taxon>Magnoliopsida</taxon>
        <taxon>eudicotyledons</taxon>
        <taxon>Gunneridae</taxon>
        <taxon>Pentapetalae</taxon>
        <taxon>asterids</taxon>
        <taxon>campanulids</taxon>
        <taxon>Apiales</taxon>
        <taxon>Apiaceae</taxon>
        <taxon>Apioideae</taxon>
        <taxon>apioid superclade</taxon>
        <taxon>Tordylieae</taxon>
        <taxon>Tordyliinae</taxon>
        <taxon>Heracleum</taxon>
    </lineage>
</organism>
<evidence type="ECO:0000313" key="4">
    <source>
        <dbReference type="Proteomes" id="UP001237642"/>
    </source>
</evidence>
<keyword evidence="1" id="KW-0677">Repeat</keyword>
<evidence type="ECO:0000256" key="1">
    <source>
        <dbReference type="ARBA" id="ARBA00022737"/>
    </source>
</evidence>
<dbReference type="Gene3D" id="1.25.40.10">
    <property type="entry name" value="Tetratricopeptide repeat domain"/>
    <property type="match status" value="1"/>
</dbReference>
<accession>A0AAD8MKA2</accession>
<comment type="caution">
    <text evidence="3">The sequence shown here is derived from an EMBL/GenBank/DDBJ whole genome shotgun (WGS) entry which is preliminary data.</text>
</comment>
<evidence type="ECO:0000256" key="2">
    <source>
        <dbReference type="PROSITE-ProRule" id="PRU00708"/>
    </source>
</evidence>
<dbReference type="InterPro" id="IPR002885">
    <property type="entry name" value="PPR_rpt"/>
</dbReference>
<dbReference type="Pfam" id="PF01535">
    <property type="entry name" value="PPR"/>
    <property type="match status" value="2"/>
</dbReference>
<evidence type="ECO:0000313" key="3">
    <source>
        <dbReference type="EMBL" id="KAK1375739.1"/>
    </source>
</evidence>
<name>A0AAD8MKA2_9APIA</name>
<sequence>MFLSCYFKKGLPRNAMKVFNWMTRPDCPFDPDCRFYAVAADGFCRNGMLLESLKAVRLMAGSGFVPDPDLRTQVYRALLRVAMIKEAQELNEGFLRCIGNGDEGGKNVVALLDNMIASWVE</sequence>
<dbReference type="AlphaFoldDB" id="A0AAD8MKA2"/>
<evidence type="ECO:0008006" key="5">
    <source>
        <dbReference type="Google" id="ProtNLM"/>
    </source>
</evidence>
<gene>
    <name evidence="3" type="ORF">POM88_031932</name>
</gene>
<dbReference type="NCBIfam" id="TIGR00756">
    <property type="entry name" value="PPR"/>
    <property type="match status" value="1"/>
</dbReference>
<dbReference type="InterPro" id="IPR011990">
    <property type="entry name" value="TPR-like_helical_dom_sf"/>
</dbReference>
<protein>
    <recommendedName>
        <fullName evidence="5">Pentatricopeptide repeat-containing protein</fullName>
    </recommendedName>
</protein>
<reference evidence="3" key="2">
    <citation type="submission" date="2023-05" db="EMBL/GenBank/DDBJ databases">
        <authorList>
            <person name="Schelkunov M.I."/>
        </authorList>
    </citation>
    <scope>NUCLEOTIDE SEQUENCE</scope>
    <source>
        <strain evidence="3">Hsosn_3</strain>
        <tissue evidence="3">Leaf</tissue>
    </source>
</reference>
<dbReference type="PROSITE" id="PS51375">
    <property type="entry name" value="PPR"/>
    <property type="match status" value="1"/>
</dbReference>
<feature type="repeat" description="PPR" evidence="2">
    <location>
        <begin position="32"/>
        <end position="66"/>
    </location>
</feature>